<organism evidence="2 3">
    <name type="scientific">Russula ochroleuca</name>
    <dbReference type="NCBI Taxonomy" id="152965"/>
    <lineage>
        <taxon>Eukaryota</taxon>
        <taxon>Fungi</taxon>
        <taxon>Dikarya</taxon>
        <taxon>Basidiomycota</taxon>
        <taxon>Agaricomycotina</taxon>
        <taxon>Agaricomycetes</taxon>
        <taxon>Russulales</taxon>
        <taxon>Russulaceae</taxon>
        <taxon>Russula</taxon>
    </lineage>
</organism>
<dbReference type="Gene3D" id="3.10.120.10">
    <property type="entry name" value="Cytochrome b5-like heme/steroid binding domain"/>
    <property type="match status" value="1"/>
</dbReference>
<keyword evidence="3" id="KW-1185">Reference proteome</keyword>
<dbReference type="Pfam" id="PF00173">
    <property type="entry name" value="Cyt-b5"/>
    <property type="match status" value="1"/>
</dbReference>
<feature type="domain" description="Cytochrome b5 heme-binding" evidence="1">
    <location>
        <begin position="124"/>
        <end position="199"/>
    </location>
</feature>
<dbReference type="AlphaFoldDB" id="A0A9P5N4P0"/>
<dbReference type="InterPro" id="IPR001199">
    <property type="entry name" value="Cyt_B5-like_heme/steroid-bd"/>
</dbReference>
<reference evidence="2" key="1">
    <citation type="submission" date="2019-10" db="EMBL/GenBank/DDBJ databases">
        <authorList>
            <consortium name="DOE Joint Genome Institute"/>
            <person name="Kuo A."/>
            <person name="Miyauchi S."/>
            <person name="Kiss E."/>
            <person name="Drula E."/>
            <person name="Kohler A."/>
            <person name="Sanchez-Garcia M."/>
            <person name="Andreopoulos B."/>
            <person name="Barry K.W."/>
            <person name="Bonito G."/>
            <person name="Buee M."/>
            <person name="Carver A."/>
            <person name="Chen C."/>
            <person name="Cichocki N."/>
            <person name="Clum A."/>
            <person name="Culley D."/>
            <person name="Crous P.W."/>
            <person name="Fauchery L."/>
            <person name="Girlanda M."/>
            <person name="Hayes R."/>
            <person name="Keri Z."/>
            <person name="LaButti K."/>
            <person name="Lipzen A."/>
            <person name="Lombard V."/>
            <person name="Magnuson J."/>
            <person name="Maillard F."/>
            <person name="Morin E."/>
            <person name="Murat C."/>
            <person name="Nolan M."/>
            <person name="Ohm R."/>
            <person name="Pangilinan J."/>
            <person name="Pereira M."/>
            <person name="Perotto S."/>
            <person name="Peter M."/>
            <person name="Riley R."/>
            <person name="Sitrit Y."/>
            <person name="Stielow B."/>
            <person name="Szollosi G."/>
            <person name="Zifcakova L."/>
            <person name="Stursova M."/>
            <person name="Spatafora J.W."/>
            <person name="Tedersoo L."/>
            <person name="Vaario L.-M."/>
            <person name="Yamada A."/>
            <person name="Yan M."/>
            <person name="Wang P."/>
            <person name="Xu J."/>
            <person name="Bruns T."/>
            <person name="Baldrian P."/>
            <person name="Vilgalys R."/>
            <person name="Henrissat B."/>
            <person name="Grigoriev I.V."/>
            <person name="Hibbett D."/>
            <person name="Nagy L.G."/>
            <person name="Martin F.M."/>
        </authorList>
    </citation>
    <scope>NUCLEOTIDE SEQUENCE</scope>
    <source>
        <strain evidence="2">Prilba</strain>
    </source>
</reference>
<reference evidence="2" key="2">
    <citation type="journal article" date="2020" name="Nat. Commun.">
        <title>Large-scale genome sequencing of mycorrhizal fungi provides insights into the early evolution of symbiotic traits.</title>
        <authorList>
            <person name="Miyauchi S."/>
            <person name="Kiss E."/>
            <person name="Kuo A."/>
            <person name="Drula E."/>
            <person name="Kohler A."/>
            <person name="Sanchez-Garcia M."/>
            <person name="Morin E."/>
            <person name="Andreopoulos B."/>
            <person name="Barry K.W."/>
            <person name="Bonito G."/>
            <person name="Buee M."/>
            <person name="Carver A."/>
            <person name="Chen C."/>
            <person name="Cichocki N."/>
            <person name="Clum A."/>
            <person name="Culley D."/>
            <person name="Crous P.W."/>
            <person name="Fauchery L."/>
            <person name="Girlanda M."/>
            <person name="Hayes R.D."/>
            <person name="Keri Z."/>
            <person name="LaButti K."/>
            <person name="Lipzen A."/>
            <person name="Lombard V."/>
            <person name="Magnuson J."/>
            <person name="Maillard F."/>
            <person name="Murat C."/>
            <person name="Nolan M."/>
            <person name="Ohm R.A."/>
            <person name="Pangilinan J."/>
            <person name="Pereira M.F."/>
            <person name="Perotto S."/>
            <person name="Peter M."/>
            <person name="Pfister S."/>
            <person name="Riley R."/>
            <person name="Sitrit Y."/>
            <person name="Stielow J.B."/>
            <person name="Szollosi G."/>
            <person name="Zifcakova L."/>
            <person name="Stursova M."/>
            <person name="Spatafora J.W."/>
            <person name="Tedersoo L."/>
            <person name="Vaario L.M."/>
            <person name="Yamada A."/>
            <person name="Yan M."/>
            <person name="Wang P."/>
            <person name="Xu J."/>
            <person name="Bruns T."/>
            <person name="Baldrian P."/>
            <person name="Vilgalys R."/>
            <person name="Dunand C."/>
            <person name="Henrissat B."/>
            <person name="Grigoriev I.V."/>
            <person name="Hibbett D."/>
            <person name="Nagy L.G."/>
            <person name="Martin F.M."/>
        </authorList>
    </citation>
    <scope>NUCLEOTIDE SEQUENCE</scope>
    <source>
        <strain evidence="2">Prilba</strain>
    </source>
</reference>
<sequence length="353" mass="38339">MAPIPSTKGVAMGVEQTEHKSWYQRGIGRGKGSSSRRYCGGPAGPTCSSLIPDVNLTYGRLPPDLVAATRFVWWLSTESTTKTSARSGAVYCTGSAYVTDIPGRLMGTIRYVYTGFGLGPMYSWIIIDAKIYDLSRFANLHPGGRAVLVDSPVAGQNAIETFYDLHRHEVLERSQYARLQIVLRGEQCVITGRLVGGLSSVPFAESTYPSKGFYSPYYTEVRVCMPAYALARGFCNHTTEYRGAEELALAALLAGMVIGLPPVLNSGLHETSAVKSEGCIFRIINGGKKWITNGQYVLIPQRHAMQDNDSPRAVELSNPDHQVGLITEPIITFYTPTAGAAVVTFDTVAVVRA</sequence>
<name>A0A9P5N4P0_9AGAM</name>
<evidence type="ECO:0000313" key="3">
    <source>
        <dbReference type="Proteomes" id="UP000759537"/>
    </source>
</evidence>
<dbReference type="OrthoDB" id="2588832at2759"/>
<dbReference type="EMBL" id="WHVB01000002">
    <property type="protein sequence ID" value="KAF8486125.1"/>
    <property type="molecule type" value="Genomic_DNA"/>
</dbReference>
<proteinExistence type="predicted"/>
<gene>
    <name evidence="2" type="ORF">DFH94DRAFT_688483</name>
</gene>
<dbReference type="Proteomes" id="UP000759537">
    <property type="component" value="Unassembled WGS sequence"/>
</dbReference>
<dbReference type="SMART" id="SM01117">
    <property type="entry name" value="Cyt-b5"/>
    <property type="match status" value="1"/>
</dbReference>
<dbReference type="InterPro" id="IPR036400">
    <property type="entry name" value="Cyt_B5-like_heme/steroid_sf"/>
</dbReference>
<dbReference type="PROSITE" id="PS50255">
    <property type="entry name" value="CYTOCHROME_B5_2"/>
    <property type="match status" value="1"/>
</dbReference>
<comment type="caution">
    <text evidence="2">The sequence shown here is derived from an EMBL/GenBank/DDBJ whole genome shotgun (WGS) entry which is preliminary data.</text>
</comment>
<protein>
    <recommendedName>
        <fullName evidence="1">Cytochrome b5 heme-binding domain-containing protein</fullName>
    </recommendedName>
</protein>
<evidence type="ECO:0000259" key="1">
    <source>
        <dbReference type="PROSITE" id="PS50255"/>
    </source>
</evidence>
<dbReference type="SUPFAM" id="SSF55856">
    <property type="entry name" value="Cytochrome b5-like heme/steroid binding domain"/>
    <property type="match status" value="1"/>
</dbReference>
<accession>A0A9P5N4P0</accession>
<evidence type="ECO:0000313" key="2">
    <source>
        <dbReference type="EMBL" id="KAF8486125.1"/>
    </source>
</evidence>